<proteinExistence type="predicted"/>
<gene>
    <name evidence="1" type="ORF">E2C01_082382</name>
</gene>
<evidence type="ECO:0000313" key="1">
    <source>
        <dbReference type="EMBL" id="MPC87519.1"/>
    </source>
</evidence>
<sequence length="73" mass="8877">MDMWKWLGQLYRRNGPVHGRRGRGRPRETWQRTIKREVGDECWGDLEEIAQDRRWWREFIEALCIPEGATGYD</sequence>
<organism evidence="1 2">
    <name type="scientific">Portunus trituberculatus</name>
    <name type="common">Swimming crab</name>
    <name type="synonym">Neptunus trituberculatus</name>
    <dbReference type="NCBI Taxonomy" id="210409"/>
    <lineage>
        <taxon>Eukaryota</taxon>
        <taxon>Metazoa</taxon>
        <taxon>Ecdysozoa</taxon>
        <taxon>Arthropoda</taxon>
        <taxon>Crustacea</taxon>
        <taxon>Multicrustacea</taxon>
        <taxon>Malacostraca</taxon>
        <taxon>Eumalacostraca</taxon>
        <taxon>Eucarida</taxon>
        <taxon>Decapoda</taxon>
        <taxon>Pleocyemata</taxon>
        <taxon>Brachyura</taxon>
        <taxon>Eubrachyura</taxon>
        <taxon>Portunoidea</taxon>
        <taxon>Portunidae</taxon>
        <taxon>Portuninae</taxon>
        <taxon>Portunus</taxon>
    </lineage>
</organism>
<dbReference type="EMBL" id="VSRR010074764">
    <property type="protein sequence ID" value="MPC87519.1"/>
    <property type="molecule type" value="Genomic_DNA"/>
</dbReference>
<reference evidence="1 2" key="1">
    <citation type="submission" date="2019-05" db="EMBL/GenBank/DDBJ databases">
        <title>Another draft genome of Portunus trituberculatus and its Hox gene families provides insights of decapod evolution.</title>
        <authorList>
            <person name="Jeong J.-H."/>
            <person name="Song I."/>
            <person name="Kim S."/>
            <person name="Choi T."/>
            <person name="Kim D."/>
            <person name="Ryu S."/>
            <person name="Kim W."/>
        </authorList>
    </citation>
    <scope>NUCLEOTIDE SEQUENCE [LARGE SCALE GENOMIC DNA]</scope>
    <source>
        <tissue evidence="1">Muscle</tissue>
    </source>
</reference>
<evidence type="ECO:0000313" key="2">
    <source>
        <dbReference type="Proteomes" id="UP000324222"/>
    </source>
</evidence>
<accession>A0A5B7IYY5</accession>
<keyword evidence="2" id="KW-1185">Reference proteome</keyword>
<name>A0A5B7IYY5_PORTR</name>
<protein>
    <submittedName>
        <fullName evidence="1">Uncharacterized protein</fullName>
    </submittedName>
</protein>
<comment type="caution">
    <text evidence="1">The sequence shown here is derived from an EMBL/GenBank/DDBJ whole genome shotgun (WGS) entry which is preliminary data.</text>
</comment>
<dbReference type="Proteomes" id="UP000324222">
    <property type="component" value="Unassembled WGS sequence"/>
</dbReference>
<dbReference type="AlphaFoldDB" id="A0A5B7IYY5"/>